<protein>
    <recommendedName>
        <fullName evidence="4">Lipoprotein</fullName>
    </recommendedName>
</protein>
<evidence type="ECO:0000313" key="3">
    <source>
        <dbReference type="Proteomes" id="UP000552757"/>
    </source>
</evidence>
<dbReference type="EMBL" id="JACIEB010000002">
    <property type="protein sequence ID" value="MBB3981507.1"/>
    <property type="molecule type" value="Genomic_DNA"/>
</dbReference>
<organism evidence="2 3">
    <name type="scientific">Sphingobium fontiphilum</name>
    <dbReference type="NCBI Taxonomy" id="944425"/>
    <lineage>
        <taxon>Bacteria</taxon>
        <taxon>Pseudomonadati</taxon>
        <taxon>Pseudomonadota</taxon>
        <taxon>Alphaproteobacteria</taxon>
        <taxon>Sphingomonadales</taxon>
        <taxon>Sphingomonadaceae</taxon>
        <taxon>Sphingobium</taxon>
    </lineage>
</organism>
<proteinExistence type="predicted"/>
<dbReference type="AlphaFoldDB" id="A0A7W6DJ27"/>
<evidence type="ECO:0008006" key="4">
    <source>
        <dbReference type="Google" id="ProtNLM"/>
    </source>
</evidence>
<feature type="chain" id="PRO_5031228384" description="Lipoprotein" evidence="1">
    <location>
        <begin position="25"/>
        <end position="304"/>
    </location>
</feature>
<comment type="caution">
    <text evidence="2">The sequence shown here is derived from an EMBL/GenBank/DDBJ whole genome shotgun (WGS) entry which is preliminary data.</text>
</comment>
<name>A0A7W6DJ27_9SPHN</name>
<dbReference type="RefSeq" id="WP_183954493.1">
    <property type="nucleotide sequence ID" value="NZ_JACIEB010000002.1"/>
</dbReference>
<reference evidence="2 3" key="1">
    <citation type="submission" date="2020-08" db="EMBL/GenBank/DDBJ databases">
        <title>Genomic Encyclopedia of Type Strains, Phase IV (KMG-IV): sequencing the most valuable type-strain genomes for metagenomic binning, comparative biology and taxonomic classification.</title>
        <authorList>
            <person name="Goeker M."/>
        </authorList>
    </citation>
    <scope>NUCLEOTIDE SEQUENCE [LARGE SCALE GENOMIC DNA]</scope>
    <source>
        <strain evidence="2 3">DSM 29348</strain>
    </source>
</reference>
<keyword evidence="1" id="KW-0732">Signal</keyword>
<keyword evidence="3" id="KW-1185">Reference proteome</keyword>
<evidence type="ECO:0000256" key="1">
    <source>
        <dbReference type="SAM" id="SignalP"/>
    </source>
</evidence>
<dbReference type="Proteomes" id="UP000552757">
    <property type="component" value="Unassembled WGS sequence"/>
</dbReference>
<sequence length="304" mass="31419">MARADFAAGITALIGWLAAAPAMAQPPAEVTAAVERQLEDSEADDLDLGQARRLYSNVDLTGQEAGDWIVDFARMPAAMMCGTGGCTLQIYVAGPDGYRLAFDRQVLGYKIERGEGAPRLVTAEHGVHCGGTGSDECRYAYGWVAGADGRGWFLPADPGGPRHGYSGPLAQPLPGADRAITALAAMADAYIAQCKADGGAAETGEALALLPDLNDDGLPEALFDAARAMCARAGAAAAPCAEPACQSALLASGPEGWVVDWRGPPFDYAIRFDGGKAVMSVAAPDCGMCDARAVRLAEGRLSPD</sequence>
<gene>
    <name evidence="2" type="ORF">GGR44_001154</name>
</gene>
<accession>A0A7W6DJ27</accession>
<evidence type="ECO:0000313" key="2">
    <source>
        <dbReference type="EMBL" id="MBB3981507.1"/>
    </source>
</evidence>
<feature type="signal peptide" evidence="1">
    <location>
        <begin position="1"/>
        <end position="24"/>
    </location>
</feature>